<dbReference type="Proteomes" id="UP001152320">
    <property type="component" value="Chromosome 9"/>
</dbReference>
<dbReference type="OrthoDB" id="10035668at2759"/>
<proteinExistence type="predicted"/>
<accession>A0A9Q1H8H6</accession>
<evidence type="ECO:0000313" key="2">
    <source>
        <dbReference type="EMBL" id="KAJ8036480.1"/>
    </source>
</evidence>
<keyword evidence="3" id="KW-1185">Reference proteome</keyword>
<feature type="compositionally biased region" description="Basic and acidic residues" evidence="1">
    <location>
        <begin position="224"/>
        <end position="245"/>
    </location>
</feature>
<sequence length="245" mass="26995">MFYNHVISLFVFSHVGETVTKLNFAEVFAGAWHEAAKPSIAVNGFRSGGLYPFNPSAYDKSKVLPGEALRPPPSSNLDLCEASETTPAVNNAVNHPGREAALCALEESLTDEKKWLFAKSFSKGYDLTSDVLNNTWKKLKENSNEPKVAEPSEDELPNSATNLPGPSSAPSPQTVPTPESVVSPAFDKYLRFPQTQAGKAKPKKATQLPKAISGSKFRAYLKSKQKEKEEEENRKQKNRENREAK</sequence>
<organism evidence="2 3">
    <name type="scientific">Holothuria leucospilota</name>
    <name type="common">Black long sea cucumber</name>
    <name type="synonym">Mertensiothuria leucospilota</name>
    <dbReference type="NCBI Taxonomy" id="206669"/>
    <lineage>
        <taxon>Eukaryota</taxon>
        <taxon>Metazoa</taxon>
        <taxon>Echinodermata</taxon>
        <taxon>Eleutherozoa</taxon>
        <taxon>Echinozoa</taxon>
        <taxon>Holothuroidea</taxon>
        <taxon>Aspidochirotacea</taxon>
        <taxon>Aspidochirotida</taxon>
        <taxon>Holothuriidae</taxon>
        <taxon>Holothuria</taxon>
    </lineage>
</organism>
<evidence type="ECO:0000256" key="1">
    <source>
        <dbReference type="SAM" id="MobiDB-lite"/>
    </source>
</evidence>
<protein>
    <submittedName>
        <fullName evidence="2">Uncharacterized protein</fullName>
    </submittedName>
</protein>
<dbReference type="AlphaFoldDB" id="A0A9Q1H8H6"/>
<dbReference type="EMBL" id="JAIZAY010000009">
    <property type="protein sequence ID" value="KAJ8036480.1"/>
    <property type="molecule type" value="Genomic_DNA"/>
</dbReference>
<gene>
    <name evidence="2" type="ORF">HOLleu_20470</name>
</gene>
<evidence type="ECO:0000313" key="3">
    <source>
        <dbReference type="Proteomes" id="UP001152320"/>
    </source>
</evidence>
<reference evidence="2" key="1">
    <citation type="submission" date="2021-10" db="EMBL/GenBank/DDBJ databases">
        <title>Tropical sea cucumber genome reveals ecological adaptation and Cuvierian tubules defense mechanism.</title>
        <authorList>
            <person name="Chen T."/>
        </authorList>
    </citation>
    <scope>NUCLEOTIDE SEQUENCE</scope>
    <source>
        <strain evidence="2">Nanhai2018</strain>
        <tissue evidence="2">Muscle</tissue>
    </source>
</reference>
<name>A0A9Q1H8H6_HOLLE</name>
<feature type="compositionally biased region" description="Basic and acidic residues" evidence="1">
    <location>
        <begin position="141"/>
        <end position="150"/>
    </location>
</feature>
<comment type="caution">
    <text evidence="2">The sequence shown here is derived from an EMBL/GenBank/DDBJ whole genome shotgun (WGS) entry which is preliminary data.</text>
</comment>
<feature type="region of interest" description="Disordered" evidence="1">
    <location>
        <begin position="141"/>
        <end position="245"/>
    </location>
</feature>